<evidence type="ECO:0000313" key="8">
    <source>
        <dbReference type="Proteomes" id="UP000292052"/>
    </source>
</evidence>
<keyword evidence="3 5" id="KW-1133">Transmembrane helix</keyword>
<evidence type="ECO:0000256" key="3">
    <source>
        <dbReference type="ARBA" id="ARBA00022989"/>
    </source>
</evidence>
<dbReference type="Proteomes" id="UP000292052">
    <property type="component" value="Unassembled WGS sequence"/>
</dbReference>
<accession>A0A482W7A6</accession>
<dbReference type="OrthoDB" id="6778749at2759"/>
<dbReference type="InterPro" id="IPR052954">
    <property type="entry name" value="GPCR-Ligand_Int"/>
</dbReference>
<sequence>MPSIFLTFGNGYLIHALRKMKKIKAKCNSFKGKKPSNYYVNLTVILILIVFFFLISEIPTLLTNRAAASTFFFFAHDSDDSCNSKWLETVRQISTIICAISLAADFVLYYLFCPPFCKILSKLLRRKTRSKSVQMNVFVLDKQICFDKNIKSIRELTAGKLLQMMDVEGNRDSLPSSLFDGSCHRFEEGEVKVNRDTLITLCSNANI</sequence>
<gene>
    <name evidence="7" type="ORF">BDFB_003663</name>
</gene>
<dbReference type="InterPro" id="IPR017452">
    <property type="entry name" value="GPCR_Rhodpsn_7TM"/>
</dbReference>
<dbReference type="PROSITE" id="PS50262">
    <property type="entry name" value="G_PROTEIN_RECEP_F1_2"/>
    <property type="match status" value="1"/>
</dbReference>
<keyword evidence="2 5" id="KW-0812">Transmembrane</keyword>
<keyword evidence="4 5" id="KW-0472">Membrane</keyword>
<proteinExistence type="predicted"/>
<feature type="transmembrane region" description="Helical" evidence="5">
    <location>
        <begin position="38"/>
        <end position="55"/>
    </location>
</feature>
<dbReference type="AlphaFoldDB" id="A0A482W7A6"/>
<dbReference type="PANTHER" id="PTHR46641">
    <property type="entry name" value="FMRFAMIDE RECEPTOR-RELATED"/>
    <property type="match status" value="1"/>
</dbReference>
<feature type="transmembrane region" description="Helical" evidence="5">
    <location>
        <begin position="93"/>
        <end position="112"/>
    </location>
</feature>
<comment type="caution">
    <text evidence="7">The sequence shown here is derived from an EMBL/GenBank/DDBJ whole genome shotgun (WGS) entry which is preliminary data.</text>
</comment>
<evidence type="ECO:0000256" key="1">
    <source>
        <dbReference type="ARBA" id="ARBA00004370"/>
    </source>
</evidence>
<evidence type="ECO:0000256" key="2">
    <source>
        <dbReference type="ARBA" id="ARBA00022692"/>
    </source>
</evidence>
<dbReference type="SUPFAM" id="SSF81321">
    <property type="entry name" value="Family A G protein-coupled receptor-like"/>
    <property type="match status" value="1"/>
</dbReference>
<dbReference type="GO" id="GO:0016020">
    <property type="term" value="C:membrane"/>
    <property type="evidence" value="ECO:0007669"/>
    <property type="project" value="UniProtKB-SubCell"/>
</dbReference>
<dbReference type="Gene3D" id="1.20.1070.10">
    <property type="entry name" value="Rhodopsin 7-helix transmembrane proteins"/>
    <property type="match status" value="1"/>
</dbReference>
<reference evidence="7 8" key="1">
    <citation type="submission" date="2017-03" db="EMBL/GenBank/DDBJ databases">
        <title>Genome of the blue death feigning beetle - Asbolus verrucosus.</title>
        <authorList>
            <person name="Rider S.D."/>
        </authorList>
    </citation>
    <scope>NUCLEOTIDE SEQUENCE [LARGE SCALE GENOMIC DNA]</scope>
    <source>
        <strain evidence="7">Butters</strain>
        <tissue evidence="7">Head and leg muscle</tissue>
    </source>
</reference>
<evidence type="ECO:0000256" key="4">
    <source>
        <dbReference type="ARBA" id="ARBA00023136"/>
    </source>
</evidence>
<name>A0A482W7A6_ASBVE</name>
<feature type="domain" description="G-protein coupled receptors family 1 profile" evidence="6">
    <location>
        <begin position="1"/>
        <end position="109"/>
    </location>
</feature>
<evidence type="ECO:0000256" key="5">
    <source>
        <dbReference type="SAM" id="Phobius"/>
    </source>
</evidence>
<dbReference type="EMBL" id="QDEB01020489">
    <property type="protein sequence ID" value="RZC41070.1"/>
    <property type="molecule type" value="Genomic_DNA"/>
</dbReference>
<keyword evidence="8" id="KW-1185">Reference proteome</keyword>
<evidence type="ECO:0000259" key="6">
    <source>
        <dbReference type="PROSITE" id="PS50262"/>
    </source>
</evidence>
<organism evidence="7 8">
    <name type="scientific">Asbolus verrucosus</name>
    <name type="common">Desert ironclad beetle</name>
    <dbReference type="NCBI Taxonomy" id="1661398"/>
    <lineage>
        <taxon>Eukaryota</taxon>
        <taxon>Metazoa</taxon>
        <taxon>Ecdysozoa</taxon>
        <taxon>Arthropoda</taxon>
        <taxon>Hexapoda</taxon>
        <taxon>Insecta</taxon>
        <taxon>Pterygota</taxon>
        <taxon>Neoptera</taxon>
        <taxon>Endopterygota</taxon>
        <taxon>Coleoptera</taxon>
        <taxon>Polyphaga</taxon>
        <taxon>Cucujiformia</taxon>
        <taxon>Tenebrionidae</taxon>
        <taxon>Pimeliinae</taxon>
        <taxon>Asbolus</taxon>
    </lineage>
</organism>
<protein>
    <recommendedName>
        <fullName evidence="6">G-protein coupled receptors family 1 profile domain-containing protein</fullName>
    </recommendedName>
</protein>
<dbReference type="PANTHER" id="PTHR46641:SF25">
    <property type="entry name" value="CNMAMIDE RECEPTOR-RELATED"/>
    <property type="match status" value="1"/>
</dbReference>
<comment type="subcellular location">
    <subcellularLocation>
        <location evidence="1">Membrane</location>
    </subcellularLocation>
</comment>
<evidence type="ECO:0000313" key="7">
    <source>
        <dbReference type="EMBL" id="RZC41070.1"/>
    </source>
</evidence>